<protein>
    <submittedName>
        <fullName evidence="2">Uncharacterized protein</fullName>
    </submittedName>
</protein>
<evidence type="ECO:0000313" key="3">
    <source>
        <dbReference type="Proteomes" id="UP001485043"/>
    </source>
</evidence>
<feature type="region of interest" description="Disordered" evidence="1">
    <location>
        <begin position="1"/>
        <end position="23"/>
    </location>
</feature>
<evidence type="ECO:0000256" key="1">
    <source>
        <dbReference type="SAM" id="MobiDB-lite"/>
    </source>
</evidence>
<name>A0AAW1SYW9_9CHLO</name>
<sequence>MRQHSVVQGNRGYYSSGPVEQPPLPGLCRAHQQQTEGVLNKYHSRPANDADGLGLVHAQNIAMDPLAKAAELRDQLRFNSLSPLPSLPPPFQLQPIQQACGLASSAHAASASAPEELQLLDQMLEHCLCDDAYLDRTLQEFDCGAGA</sequence>
<evidence type="ECO:0000313" key="2">
    <source>
        <dbReference type="EMBL" id="KAK9861906.1"/>
    </source>
</evidence>
<keyword evidence="3" id="KW-1185">Reference proteome</keyword>
<organism evidence="2 3">
    <name type="scientific">Apatococcus fuscideae</name>
    <dbReference type="NCBI Taxonomy" id="2026836"/>
    <lineage>
        <taxon>Eukaryota</taxon>
        <taxon>Viridiplantae</taxon>
        <taxon>Chlorophyta</taxon>
        <taxon>core chlorophytes</taxon>
        <taxon>Trebouxiophyceae</taxon>
        <taxon>Chlorellales</taxon>
        <taxon>Chlorellaceae</taxon>
        <taxon>Apatococcus</taxon>
    </lineage>
</organism>
<accession>A0AAW1SYW9</accession>
<gene>
    <name evidence="2" type="ORF">WJX84_000835</name>
</gene>
<dbReference type="AlphaFoldDB" id="A0AAW1SYW9"/>
<comment type="caution">
    <text evidence="2">The sequence shown here is derived from an EMBL/GenBank/DDBJ whole genome shotgun (WGS) entry which is preliminary data.</text>
</comment>
<reference evidence="2 3" key="1">
    <citation type="journal article" date="2024" name="Nat. Commun.">
        <title>Phylogenomics reveals the evolutionary origins of lichenization in chlorophyte algae.</title>
        <authorList>
            <person name="Puginier C."/>
            <person name="Libourel C."/>
            <person name="Otte J."/>
            <person name="Skaloud P."/>
            <person name="Haon M."/>
            <person name="Grisel S."/>
            <person name="Petersen M."/>
            <person name="Berrin J.G."/>
            <person name="Delaux P.M."/>
            <person name="Dal Grande F."/>
            <person name="Keller J."/>
        </authorList>
    </citation>
    <scope>NUCLEOTIDE SEQUENCE [LARGE SCALE GENOMIC DNA]</scope>
    <source>
        <strain evidence="2 3">SAG 2523</strain>
    </source>
</reference>
<dbReference type="Proteomes" id="UP001485043">
    <property type="component" value="Unassembled WGS sequence"/>
</dbReference>
<proteinExistence type="predicted"/>
<dbReference type="EMBL" id="JALJOV010000683">
    <property type="protein sequence ID" value="KAK9861906.1"/>
    <property type="molecule type" value="Genomic_DNA"/>
</dbReference>